<gene>
    <name evidence="2" type="ORF">BB559_005599</name>
</gene>
<dbReference type="Proteomes" id="UP000245699">
    <property type="component" value="Unassembled WGS sequence"/>
</dbReference>
<dbReference type="EMBL" id="MBFT01000635">
    <property type="protein sequence ID" value="PVU88356.1"/>
    <property type="molecule type" value="Genomic_DNA"/>
</dbReference>
<dbReference type="AlphaFoldDB" id="A0A2T9Y7P3"/>
<feature type="non-terminal residue" evidence="2">
    <location>
        <position position="1"/>
    </location>
</feature>
<name>A0A2T9Y7P3_9FUNG</name>
<protein>
    <submittedName>
        <fullName evidence="2">Uncharacterized protein</fullName>
    </submittedName>
</protein>
<proteinExistence type="predicted"/>
<organism evidence="2 3">
    <name type="scientific">Furculomyces boomerangus</name>
    <dbReference type="NCBI Taxonomy" id="61424"/>
    <lineage>
        <taxon>Eukaryota</taxon>
        <taxon>Fungi</taxon>
        <taxon>Fungi incertae sedis</taxon>
        <taxon>Zoopagomycota</taxon>
        <taxon>Kickxellomycotina</taxon>
        <taxon>Harpellomycetes</taxon>
        <taxon>Harpellales</taxon>
        <taxon>Harpellaceae</taxon>
        <taxon>Furculomyces</taxon>
    </lineage>
</organism>
<accession>A0A2T9Y7P3</accession>
<feature type="compositionally biased region" description="Polar residues" evidence="1">
    <location>
        <begin position="49"/>
        <end position="61"/>
    </location>
</feature>
<evidence type="ECO:0000256" key="1">
    <source>
        <dbReference type="SAM" id="MobiDB-lite"/>
    </source>
</evidence>
<evidence type="ECO:0000313" key="2">
    <source>
        <dbReference type="EMBL" id="PVU88356.1"/>
    </source>
</evidence>
<feature type="region of interest" description="Disordered" evidence="1">
    <location>
        <begin position="49"/>
        <end position="68"/>
    </location>
</feature>
<sequence length="68" mass="7618">LVVSPLDWLRVSLGSIPGQVGCLAWWSERGLGRSELSYYVWEPTNQRKTSSGVLTEEQQPRTVPMLDG</sequence>
<keyword evidence="3" id="KW-1185">Reference proteome</keyword>
<comment type="caution">
    <text evidence="2">The sequence shown here is derived from an EMBL/GenBank/DDBJ whole genome shotgun (WGS) entry which is preliminary data.</text>
</comment>
<evidence type="ECO:0000313" key="3">
    <source>
        <dbReference type="Proteomes" id="UP000245699"/>
    </source>
</evidence>
<reference evidence="2 3" key="1">
    <citation type="journal article" date="2018" name="MBio">
        <title>Comparative Genomics Reveals the Core Gene Toolbox for the Fungus-Insect Symbiosis.</title>
        <authorList>
            <person name="Wang Y."/>
            <person name="Stata M."/>
            <person name="Wang W."/>
            <person name="Stajich J.E."/>
            <person name="White M.M."/>
            <person name="Moncalvo J.M."/>
        </authorList>
    </citation>
    <scope>NUCLEOTIDE SEQUENCE [LARGE SCALE GENOMIC DNA]</scope>
    <source>
        <strain evidence="2 3">AUS-77-4</strain>
    </source>
</reference>